<dbReference type="GeneID" id="34685439"/>
<organism evidence="3 4">
    <name type="scientific">Lachancea lanzarotensis</name>
    <dbReference type="NCBI Taxonomy" id="1245769"/>
    <lineage>
        <taxon>Eukaryota</taxon>
        <taxon>Fungi</taxon>
        <taxon>Dikarya</taxon>
        <taxon>Ascomycota</taxon>
        <taxon>Saccharomycotina</taxon>
        <taxon>Saccharomycetes</taxon>
        <taxon>Saccharomycetales</taxon>
        <taxon>Saccharomycetaceae</taxon>
        <taxon>Lachancea</taxon>
    </lineage>
</organism>
<accession>A0A0C7MQ57</accession>
<keyword evidence="1" id="KW-0143">Chaperone</keyword>
<keyword evidence="4" id="KW-1185">Reference proteome</keyword>
<dbReference type="EMBL" id="LN736363">
    <property type="protein sequence ID" value="CEP61995.1"/>
    <property type="molecule type" value="Genomic_DNA"/>
</dbReference>
<dbReference type="GO" id="GO:0006974">
    <property type="term" value="P:DNA damage response"/>
    <property type="evidence" value="ECO:0007669"/>
    <property type="project" value="EnsemblFungi"/>
</dbReference>
<dbReference type="InterPro" id="IPR008012">
    <property type="entry name" value="Ump1"/>
</dbReference>
<dbReference type="Pfam" id="PF05348">
    <property type="entry name" value="UMP1"/>
    <property type="match status" value="1"/>
</dbReference>
<proteinExistence type="inferred from homology"/>
<dbReference type="PANTHER" id="PTHR12828:SF3">
    <property type="entry name" value="PROTEASOME MATURATION PROTEIN"/>
    <property type="match status" value="1"/>
</dbReference>
<evidence type="ECO:0000313" key="4">
    <source>
        <dbReference type="Proteomes" id="UP000054304"/>
    </source>
</evidence>
<sequence>MSIVPNQNYHTNVSSLSGSQVASNAAPALPDTLRSQNGGAAPLTSRINGKHPLEAKLQNWDQTQRQRDLQNYRQVFGLAEPMKREMELAIVRNSDFAPLSSGTAGMHEDILLNREANVDWEDIYPGSNSMGSGGVSLGADVHGAIEKSLNI</sequence>
<dbReference type="PANTHER" id="PTHR12828">
    <property type="entry name" value="PROTEASOME MATURATION PROTEIN UMP1"/>
    <property type="match status" value="1"/>
</dbReference>
<dbReference type="STRING" id="1245769.A0A0C7MQ57"/>
<dbReference type="GO" id="GO:0005634">
    <property type="term" value="C:nucleus"/>
    <property type="evidence" value="ECO:0007669"/>
    <property type="project" value="EnsemblFungi"/>
</dbReference>
<name>A0A0C7MQ57_9SACH</name>
<dbReference type="AlphaFoldDB" id="A0A0C7MQ57"/>
<comment type="similarity">
    <text evidence="2">Belongs to the POMP/UMP1 family.</text>
</comment>
<evidence type="ECO:0000256" key="2">
    <source>
        <dbReference type="ARBA" id="ARBA00043974"/>
    </source>
</evidence>
<dbReference type="HOGENOM" id="CLU_100687_0_1_1"/>
<protein>
    <submittedName>
        <fullName evidence="3">LALA0S04e05336g1_1</fullName>
    </submittedName>
</protein>
<evidence type="ECO:0000256" key="1">
    <source>
        <dbReference type="ARBA" id="ARBA00023186"/>
    </source>
</evidence>
<gene>
    <name evidence="3" type="ORF">LALA0_S04e05336g</name>
</gene>
<reference evidence="3 4" key="1">
    <citation type="submission" date="2014-12" db="EMBL/GenBank/DDBJ databases">
        <authorList>
            <person name="Neuveglise Cecile"/>
        </authorList>
    </citation>
    <scope>NUCLEOTIDE SEQUENCE [LARGE SCALE GENOMIC DNA]</scope>
    <source>
        <strain evidence="3 4">CBS 12615</strain>
    </source>
</reference>
<evidence type="ECO:0000313" key="3">
    <source>
        <dbReference type="EMBL" id="CEP61995.1"/>
    </source>
</evidence>
<dbReference type="GO" id="GO:0006511">
    <property type="term" value="P:ubiquitin-dependent protein catabolic process"/>
    <property type="evidence" value="ECO:0007669"/>
    <property type="project" value="EnsemblFungi"/>
</dbReference>
<dbReference type="OrthoDB" id="15001at2759"/>
<dbReference type="GO" id="GO:0005737">
    <property type="term" value="C:cytoplasm"/>
    <property type="evidence" value="ECO:0007669"/>
    <property type="project" value="EnsemblFungi"/>
</dbReference>
<dbReference type="RefSeq" id="XP_022628225.1">
    <property type="nucleotide sequence ID" value="XM_022772796.1"/>
</dbReference>
<dbReference type="GO" id="GO:0043248">
    <property type="term" value="P:proteasome assembly"/>
    <property type="evidence" value="ECO:0007669"/>
    <property type="project" value="EnsemblFungi"/>
</dbReference>
<dbReference type="Proteomes" id="UP000054304">
    <property type="component" value="Unassembled WGS sequence"/>
</dbReference>